<feature type="domain" description="DUF1585" evidence="2">
    <location>
        <begin position="709"/>
        <end position="781"/>
    </location>
</feature>
<dbReference type="OrthoDB" id="175242at2"/>
<evidence type="ECO:0008006" key="8">
    <source>
        <dbReference type="Google" id="ProtNLM"/>
    </source>
</evidence>
<dbReference type="InterPro" id="IPR013039">
    <property type="entry name" value="DUF1588"/>
</dbReference>
<reference evidence="6 7" key="1">
    <citation type="submission" date="2019-02" db="EMBL/GenBank/DDBJ databases">
        <title>Deep-cultivation of Planctomycetes and their phenomic and genomic characterization uncovers novel biology.</title>
        <authorList>
            <person name="Wiegand S."/>
            <person name="Jogler M."/>
            <person name="Boedeker C."/>
            <person name="Pinto D."/>
            <person name="Vollmers J."/>
            <person name="Rivas-Marin E."/>
            <person name="Kohn T."/>
            <person name="Peeters S.H."/>
            <person name="Heuer A."/>
            <person name="Rast P."/>
            <person name="Oberbeckmann S."/>
            <person name="Bunk B."/>
            <person name="Jeske O."/>
            <person name="Meyerdierks A."/>
            <person name="Storesund J.E."/>
            <person name="Kallscheuer N."/>
            <person name="Luecker S."/>
            <person name="Lage O.M."/>
            <person name="Pohl T."/>
            <person name="Merkel B.J."/>
            <person name="Hornburger P."/>
            <person name="Mueller R.-W."/>
            <person name="Bruemmer F."/>
            <person name="Labrenz M."/>
            <person name="Spormann A.M."/>
            <person name="Op den Camp H."/>
            <person name="Overmann J."/>
            <person name="Amann R."/>
            <person name="Jetten M.S.M."/>
            <person name="Mascher T."/>
            <person name="Medema M.H."/>
            <person name="Devos D.P."/>
            <person name="Kaster A.-K."/>
            <person name="Ovreas L."/>
            <person name="Rohde M."/>
            <person name="Galperin M.Y."/>
            <person name="Jogler C."/>
        </authorList>
    </citation>
    <scope>NUCLEOTIDE SEQUENCE [LARGE SCALE GENOMIC DNA]</scope>
    <source>
        <strain evidence="6 7">Poly30</strain>
    </source>
</reference>
<dbReference type="InterPro" id="IPR013036">
    <property type="entry name" value="DUF1587"/>
</dbReference>
<feature type="signal peptide" evidence="1">
    <location>
        <begin position="1"/>
        <end position="21"/>
    </location>
</feature>
<evidence type="ECO:0000259" key="2">
    <source>
        <dbReference type="Pfam" id="PF07624"/>
    </source>
</evidence>
<feature type="chain" id="PRO_5021859272" description="Planctomycete cytochrome C" evidence="1">
    <location>
        <begin position="22"/>
        <end position="795"/>
    </location>
</feature>
<dbReference type="Pfam" id="PF07627">
    <property type="entry name" value="PSCyt3"/>
    <property type="match status" value="1"/>
</dbReference>
<name>A0A518EUM7_9BACT</name>
<dbReference type="Pfam" id="PF07624">
    <property type="entry name" value="PSD2"/>
    <property type="match status" value="1"/>
</dbReference>
<evidence type="ECO:0000259" key="5">
    <source>
        <dbReference type="Pfam" id="PF07631"/>
    </source>
</evidence>
<feature type="domain" description="DUF1588" evidence="4">
    <location>
        <begin position="597"/>
        <end position="694"/>
    </location>
</feature>
<dbReference type="AlphaFoldDB" id="A0A518EUM7"/>
<evidence type="ECO:0000313" key="6">
    <source>
        <dbReference type="EMBL" id="QDV07789.1"/>
    </source>
</evidence>
<keyword evidence="1" id="KW-0732">Signal</keyword>
<proteinExistence type="predicted"/>
<evidence type="ECO:0000256" key="1">
    <source>
        <dbReference type="SAM" id="SignalP"/>
    </source>
</evidence>
<keyword evidence="7" id="KW-1185">Reference proteome</keyword>
<dbReference type="InterPro" id="IPR011478">
    <property type="entry name" value="DUF1585"/>
</dbReference>
<dbReference type="Pfam" id="PF07626">
    <property type="entry name" value="PSD3"/>
    <property type="match status" value="1"/>
</dbReference>
<accession>A0A518EUM7</accession>
<evidence type="ECO:0000259" key="4">
    <source>
        <dbReference type="Pfam" id="PF07627"/>
    </source>
</evidence>
<organism evidence="6 7">
    <name type="scientific">Saltatorellus ferox</name>
    <dbReference type="NCBI Taxonomy" id="2528018"/>
    <lineage>
        <taxon>Bacteria</taxon>
        <taxon>Pseudomonadati</taxon>
        <taxon>Planctomycetota</taxon>
        <taxon>Planctomycetia</taxon>
        <taxon>Planctomycetia incertae sedis</taxon>
        <taxon>Saltatorellus</taxon>
    </lineage>
</organism>
<protein>
    <recommendedName>
        <fullName evidence="8">Planctomycete cytochrome C</fullName>
    </recommendedName>
</protein>
<dbReference type="Proteomes" id="UP000320390">
    <property type="component" value="Chromosome"/>
</dbReference>
<sequence precursor="true">MRVFSLVPFTFLVGAAPQAAASGGGIPQDGFADHARPFLDQHCVRCHRDHSAESRLLDLSQNLTSLDLEGGAIDWEWLLERVEFGDMPPPGEAAPEAEERDAFVQWLGESLRANGPDELGPAASSMRATGLRRLTALEYGNAIRDLFGVAFDAGRWLPEDAVGHGFDHVATAQSLSEAHFVRYLEAAEAIADRLVPLVLLDSGVLRERFEAGSLEGGGLHSGDRILATRGAVKVDVVPPCAGRYRVRAEVYGMQAGPDPCQVRLRAGEAKPALEFEVSAERAAPAVIEGEFELEGAASASLEVFFVNDYFRPAENGAKSEDRNLVVRWIELEGPLEGSLSGSGATPFMERWRLADGAGADDAGDSDQRPSLEARVAECAALVWRRHSVPREDVDRLLSLSSADESESHRMRAALIGMLVSPRFLFLVDEPAPGATANARGAIQIDRASLATRLAAFLWRSVPDAALLERALISESARALAEEMLEDERSLAFADTFGEQWLQLRGAEKKRASAKALPLYSDRLRRSMLEETRRVFHASLREERDLWEFIDGIETIVDGRLAAHYGLSAEAFVVNGEGAARLPREGEWRRASLEGTARRGLLGHASVLFATSEAARTSPVKRGKWVLEVLLGSAPPPPPPGVGTLAPEAEGDAALSFRQRFEAHRADPNCAACHARMDPIGFGLDAFDAIGRERAPEDPVMGDLVGQLPDGREFNGPVELAGILREEDRFLEALAERVLVFALGRGLERQDRPAVQRMLSELDPAHPTLKAMILAAVELDEFRCMAAPGEETQGDR</sequence>
<gene>
    <name evidence="6" type="ORF">Poly30_33220</name>
</gene>
<evidence type="ECO:0000259" key="3">
    <source>
        <dbReference type="Pfam" id="PF07626"/>
    </source>
</evidence>
<dbReference type="Pfam" id="PF07631">
    <property type="entry name" value="PSD4"/>
    <property type="match status" value="1"/>
</dbReference>
<evidence type="ECO:0000313" key="7">
    <source>
        <dbReference type="Proteomes" id="UP000320390"/>
    </source>
</evidence>
<dbReference type="InterPro" id="IPR013042">
    <property type="entry name" value="DUF1592"/>
</dbReference>
<feature type="domain" description="DUF1587" evidence="3">
    <location>
        <begin position="132"/>
        <end position="195"/>
    </location>
</feature>
<dbReference type="RefSeq" id="WP_145199308.1">
    <property type="nucleotide sequence ID" value="NZ_CP036434.1"/>
</dbReference>
<feature type="domain" description="DUF1592" evidence="5">
    <location>
        <begin position="445"/>
        <end position="566"/>
    </location>
</feature>
<dbReference type="EMBL" id="CP036434">
    <property type="protein sequence ID" value="QDV07789.1"/>
    <property type="molecule type" value="Genomic_DNA"/>
</dbReference>